<evidence type="ECO:0000313" key="4">
    <source>
        <dbReference type="Proteomes" id="UP000669179"/>
    </source>
</evidence>
<feature type="transmembrane region" description="Helical" evidence="1">
    <location>
        <begin position="130"/>
        <end position="152"/>
    </location>
</feature>
<accession>A0A939T742</accession>
<feature type="transmembrane region" description="Helical" evidence="1">
    <location>
        <begin position="90"/>
        <end position="110"/>
    </location>
</feature>
<sequence length="214" mass="22163">MPGEPDRSTNPLIVALGAAGLFVLVACLVIGTHGRPLLVDDSFHHWMVDHRASPLTLAARWFTATGTGVIAYLLAAAAGAYLGRSRSRTVVGALAGVLILLTGQIVRGLICAGIGRARPPAGDWAGGAAGWAFPSGHTASATIVAVLLATAFTRLPVRVLIVSWAAVVGLTRVYLGMHWPTDVLGGWLFGFVWASLAIAVARRLTGSSALLGCH</sequence>
<dbReference type="Pfam" id="PF01569">
    <property type="entry name" value="PAP2"/>
    <property type="match status" value="1"/>
</dbReference>
<feature type="transmembrane region" description="Helical" evidence="1">
    <location>
        <begin position="12"/>
        <end position="31"/>
    </location>
</feature>
<dbReference type="Proteomes" id="UP000669179">
    <property type="component" value="Unassembled WGS sequence"/>
</dbReference>
<dbReference type="PANTHER" id="PTHR14969:SF13">
    <property type="entry name" value="AT30094P"/>
    <property type="match status" value="1"/>
</dbReference>
<organism evidence="3 4">
    <name type="scientific">Actinomadura barringtoniae</name>
    <dbReference type="NCBI Taxonomy" id="1427535"/>
    <lineage>
        <taxon>Bacteria</taxon>
        <taxon>Bacillati</taxon>
        <taxon>Actinomycetota</taxon>
        <taxon>Actinomycetes</taxon>
        <taxon>Streptosporangiales</taxon>
        <taxon>Thermomonosporaceae</taxon>
        <taxon>Actinomadura</taxon>
    </lineage>
</organism>
<feature type="transmembrane region" description="Helical" evidence="1">
    <location>
        <begin position="159"/>
        <end position="177"/>
    </location>
</feature>
<keyword evidence="4" id="KW-1185">Reference proteome</keyword>
<proteinExistence type="predicted"/>
<evidence type="ECO:0000256" key="1">
    <source>
        <dbReference type="SAM" id="Phobius"/>
    </source>
</evidence>
<gene>
    <name evidence="3" type="ORF">J4573_36765</name>
</gene>
<dbReference type="PANTHER" id="PTHR14969">
    <property type="entry name" value="SPHINGOSINE-1-PHOSPHATE PHOSPHOHYDROLASE"/>
    <property type="match status" value="1"/>
</dbReference>
<dbReference type="SMART" id="SM00014">
    <property type="entry name" value="acidPPc"/>
    <property type="match status" value="1"/>
</dbReference>
<evidence type="ECO:0000313" key="3">
    <source>
        <dbReference type="EMBL" id="MBO2452693.1"/>
    </source>
</evidence>
<keyword evidence="1" id="KW-0472">Membrane</keyword>
<dbReference type="Gene3D" id="1.20.144.10">
    <property type="entry name" value="Phosphatidic acid phosphatase type 2/haloperoxidase"/>
    <property type="match status" value="1"/>
</dbReference>
<name>A0A939T742_9ACTN</name>
<protein>
    <submittedName>
        <fullName evidence="3">Phosphatase PAP2 family protein</fullName>
    </submittedName>
</protein>
<feature type="transmembrane region" description="Helical" evidence="1">
    <location>
        <begin position="183"/>
        <end position="201"/>
    </location>
</feature>
<comment type="caution">
    <text evidence="3">The sequence shown here is derived from an EMBL/GenBank/DDBJ whole genome shotgun (WGS) entry which is preliminary data.</text>
</comment>
<dbReference type="InterPro" id="IPR000326">
    <property type="entry name" value="PAP2/HPO"/>
</dbReference>
<keyword evidence="1" id="KW-0812">Transmembrane</keyword>
<dbReference type="PROSITE" id="PS51257">
    <property type="entry name" value="PROKAR_LIPOPROTEIN"/>
    <property type="match status" value="1"/>
</dbReference>
<dbReference type="EMBL" id="JAGEOJ010000017">
    <property type="protein sequence ID" value="MBO2452693.1"/>
    <property type="molecule type" value="Genomic_DNA"/>
</dbReference>
<reference evidence="3" key="1">
    <citation type="submission" date="2021-03" db="EMBL/GenBank/DDBJ databases">
        <authorList>
            <person name="Kanchanasin P."/>
            <person name="Saeng-In P."/>
            <person name="Phongsopitanun W."/>
            <person name="Yuki M."/>
            <person name="Kudo T."/>
            <person name="Ohkuma M."/>
            <person name="Tanasupawat S."/>
        </authorList>
    </citation>
    <scope>NUCLEOTIDE SEQUENCE</scope>
    <source>
        <strain evidence="3">GKU 128</strain>
    </source>
</reference>
<dbReference type="InterPro" id="IPR036938">
    <property type="entry name" value="PAP2/HPO_sf"/>
</dbReference>
<evidence type="ECO:0000259" key="2">
    <source>
        <dbReference type="SMART" id="SM00014"/>
    </source>
</evidence>
<feature type="domain" description="Phosphatidic acid phosphatase type 2/haloperoxidase" evidence="2">
    <location>
        <begin position="90"/>
        <end position="198"/>
    </location>
</feature>
<keyword evidence="1" id="KW-1133">Transmembrane helix</keyword>
<dbReference type="AlphaFoldDB" id="A0A939T742"/>
<feature type="transmembrane region" description="Helical" evidence="1">
    <location>
        <begin position="61"/>
        <end position="83"/>
    </location>
</feature>
<dbReference type="SUPFAM" id="SSF48317">
    <property type="entry name" value="Acid phosphatase/Vanadium-dependent haloperoxidase"/>
    <property type="match status" value="1"/>
</dbReference>
<dbReference type="RefSeq" id="WP_208260718.1">
    <property type="nucleotide sequence ID" value="NZ_JAGEOJ010000017.1"/>
</dbReference>